<gene>
    <name evidence="2" type="ORF">BLITH_1593</name>
</gene>
<proteinExistence type="predicted"/>
<protein>
    <submittedName>
        <fullName evidence="2">Uncharacterized protein</fullName>
    </submittedName>
</protein>
<comment type="caution">
    <text evidence="2">The sequence shown here is derived from an EMBL/GenBank/DDBJ whole genome shotgun (WGS) entry which is preliminary data.</text>
</comment>
<feature type="region of interest" description="Disordered" evidence="1">
    <location>
        <begin position="66"/>
        <end position="108"/>
    </location>
</feature>
<evidence type="ECO:0000313" key="3">
    <source>
        <dbReference type="Proteomes" id="UP000244016"/>
    </source>
</evidence>
<name>A0A2T5G5Q4_9BACL</name>
<evidence type="ECO:0000256" key="1">
    <source>
        <dbReference type="SAM" id="MobiDB-lite"/>
    </source>
</evidence>
<accession>A0A2T5G5Q4</accession>
<dbReference type="AlphaFoldDB" id="A0A2T5G5Q4"/>
<dbReference type="EMBL" id="PEBW01000005">
    <property type="protein sequence ID" value="PTQ51516.1"/>
    <property type="molecule type" value="Genomic_DNA"/>
</dbReference>
<sequence>MHTRSQGFALPFVLGVLALGVTFVLLAASRLSGVRDLLELAFLDADLEAQAKSGLAVAFAFPRSAGGGGGNEGRGSPHESPLSSEEIPAQSPPSSRPADKGPEATFRGSAGMRYRGEFLVTVHKRGPTSVEGEIALALPPPKLVRRSLDLPPVRRTYAWKREIRFVDGVPREGLSEWVYLLGQRE</sequence>
<organism evidence="2 3">
    <name type="scientific">Brockia lithotrophica</name>
    <dbReference type="NCBI Taxonomy" id="933949"/>
    <lineage>
        <taxon>Bacteria</taxon>
        <taxon>Bacillati</taxon>
        <taxon>Bacillota</taxon>
        <taxon>Bacilli</taxon>
        <taxon>Bacillales</taxon>
        <taxon>Bacillales Family X. Incertae Sedis</taxon>
        <taxon>Brockia</taxon>
    </lineage>
</organism>
<reference evidence="2 3" key="1">
    <citation type="submission" date="2017-08" db="EMBL/GenBank/DDBJ databases">
        <title>Burning lignite coal seam in the remote Altai Mountains harbors a hydrogen-driven thermophilic microbial community.</title>
        <authorList>
            <person name="Kadnikov V.V."/>
            <person name="Mardanov A.V."/>
            <person name="Ivasenko D."/>
            <person name="Beletsky A.V."/>
            <person name="Karnachuk O.V."/>
            <person name="Ravin N.V."/>
        </authorList>
    </citation>
    <scope>NUCLEOTIDE SEQUENCE [LARGE SCALE GENOMIC DNA]</scope>
    <source>
        <strain evidence="2">AL31</strain>
    </source>
</reference>
<dbReference type="Proteomes" id="UP000244016">
    <property type="component" value="Unassembled WGS sequence"/>
</dbReference>
<evidence type="ECO:0000313" key="2">
    <source>
        <dbReference type="EMBL" id="PTQ51516.1"/>
    </source>
</evidence>